<dbReference type="Pfam" id="PF01979">
    <property type="entry name" value="Amidohydro_1"/>
    <property type="match status" value="1"/>
</dbReference>
<feature type="domain" description="Amidohydrolase-related" evidence="3">
    <location>
        <begin position="28"/>
        <end position="161"/>
    </location>
</feature>
<dbReference type="InterPro" id="IPR011059">
    <property type="entry name" value="Metal-dep_hydrolase_composite"/>
</dbReference>
<dbReference type="PANTHER" id="PTHR11113:SF14">
    <property type="entry name" value="N-ACETYLGLUCOSAMINE-6-PHOSPHATE DEACETYLASE"/>
    <property type="match status" value="1"/>
</dbReference>
<protein>
    <recommendedName>
        <fullName evidence="3">Amidohydrolase-related domain-containing protein</fullName>
    </recommendedName>
</protein>
<dbReference type="PANTHER" id="PTHR11113">
    <property type="entry name" value="N-ACETYLGLUCOSAMINE-6-PHOSPHATE DEACETYLASE"/>
    <property type="match status" value="1"/>
</dbReference>
<evidence type="ECO:0000256" key="2">
    <source>
        <dbReference type="SAM" id="MobiDB-lite"/>
    </source>
</evidence>
<dbReference type="Gene3D" id="3.20.20.140">
    <property type="entry name" value="Metal-dependent hydrolases"/>
    <property type="match status" value="1"/>
</dbReference>
<accession>A0A7S3EUE4</accession>
<evidence type="ECO:0000256" key="1">
    <source>
        <dbReference type="ARBA" id="ARBA00022801"/>
    </source>
</evidence>
<organism evidence="4">
    <name type="scientific">Haptolina ericina</name>
    <dbReference type="NCBI Taxonomy" id="156174"/>
    <lineage>
        <taxon>Eukaryota</taxon>
        <taxon>Haptista</taxon>
        <taxon>Haptophyta</taxon>
        <taxon>Prymnesiophyceae</taxon>
        <taxon>Prymnesiales</taxon>
        <taxon>Prymnesiaceae</taxon>
        <taxon>Haptolina</taxon>
    </lineage>
</organism>
<dbReference type="GO" id="GO:0006046">
    <property type="term" value="P:N-acetylglucosamine catabolic process"/>
    <property type="evidence" value="ECO:0007669"/>
    <property type="project" value="TreeGrafter"/>
</dbReference>
<reference evidence="4" key="1">
    <citation type="submission" date="2021-01" db="EMBL/GenBank/DDBJ databases">
        <authorList>
            <person name="Corre E."/>
            <person name="Pelletier E."/>
            <person name="Niang G."/>
            <person name="Scheremetjew M."/>
            <person name="Finn R."/>
            <person name="Kale V."/>
            <person name="Holt S."/>
            <person name="Cochrane G."/>
            <person name="Meng A."/>
            <person name="Brown T."/>
            <person name="Cohen L."/>
        </authorList>
    </citation>
    <scope>NUCLEOTIDE SEQUENCE</scope>
    <source>
        <strain evidence="4">CCMP281</strain>
    </source>
</reference>
<dbReference type="EMBL" id="HBHX01010612">
    <property type="protein sequence ID" value="CAE0105223.1"/>
    <property type="molecule type" value="Transcribed_RNA"/>
</dbReference>
<keyword evidence="1" id="KW-0378">Hydrolase</keyword>
<evidence type="ECO:0000259" key="3">
    <source>
        <dbReference type="Pfam" id="PF01979"/>
    </source>
</evidence>
<gene>
    <name evidence="4" type="ORF">HERI1096_LOCUS5881</name>
</gene>
<evidence type="ECO:0000313" key="4">
    <source>
        <dbReference type="EMBL" id="CAE0105223.1"/>
    </source>
</evidence>
<dbReference type="GO" id="GO:0008448">
    <property type="term" value="F:N-acetylglucosamine-6-phosphate deacetylase activity"/>
    <property type="evidence" value="ECO:0007669"/>
    <property type="project" value="TreeGrafter"/>
</dbReference>
<sequence>MPPFKPEDPGLIGVLGSTADPAAFFGLIADGIHVHPASLKIAANARPRSVILVTDAMAAMGLQPGRCCLGGVDVNVLETGEAYRYGTETLAGATVPLDECLRRYLRYTRASLVDVLEAATLHPAQVLGIQEVKGSLEVGCDADLTFLDEQLNVTRCYVGGELAWDASAAPGAAAVAQGGTVEASEQEGRKRRKK</sequence>
<dbReference type="SUPFAM" id="SSF51556">
    <property type="entry name" value="Metallo-dependent hydrolases"/>
    <property type="match status" value="1"/>
</dbReference>
<name>A0A7S3EUE4_9EUKA</name>
<proteinExistence type="predicted"/>
<dbReference type="AlphaFoldDB" id="A0A7S3EUE4"/>
<dbReference type="InterPro" id="IPR006680">
    <property type="entry name" value="Amidohydro-rel"/>
</dbReference>
<feature type="region of interest" description="Disordered" evidence="2">
    <location>
        <begin position="175"/>
        <end position="194"/>
    </location>
</feature>
<dbReference type="SUPFAM" id="SSF51338">
    <property type="entry name" value="Composite domain of metallo-dependent hydrolases"/>
    <property type="match status" value="1"/>
</dbReference>
<dbReference type="InterPro" id="IPR032466">
    <property type="entry name" value="Metal_Hydrolase"/>
</dbReference>